<dbReference type="Pfam" id="PF14697">
    <property type="entry name" value="Fer4_21"/>
    <property type="match status" value="1"/>
</dbReference>
<evidence type="ECO:0000256" key="4">
    <source>
        <dbReference type="ARBA" id="ARBA00023014"/>
    </source>
</evidence>
<feature type="domain" description="4Fe-4S ferredoxin-type" evidence="6">
    <location>
        <begin position="333"/>
        <end position="362"/>
    </location>
</feature>
<dbReference type="PANTHER" id="PTHR43687:SF1">
    <property type="entry name" value="FERREDOXIN III"/>
    <property type="match status" value="1"/>
</dbReference>
<evidence type="ECO:0000256" key="1">
    <source>
        <dbReference type="ARBA" id="ARBA00022485"/>
    </source>
</evidence>
<dbReference type="GO" id="GO:0046872">
    <property type="term" value="F:metal ion binding"/>
    <property type="evidence" value="ECO:0007669"/>
    <property type="project" value="UniProtKB-KW"/>
</dbReference>
<keyword evidence="2" id="KW-0479">Metal-binding</keyword>
<dbReference type="GO" id="GO:0051539">
    <property type="term" value="F:4 iron, 4 sulfur cluster binding"/>
    <property type="evidence" value="ECO:0007669"/>
    <property type="project" value="UniProtKB-KW"/>
</dbReference>
<name>A0A0F9MPB9_9ZZZZ</name>
<dbReference type="PROSITE" id="PS00198">
    <property type="entry name" value="4FE4S_FER_1"/>
    <property type="match status" value="1"/>
</dbReference>
<dbReference type="InterPro" id="IPR050572">
    <property type="entry name" value="Fe-S_Ferredoxin"/>
</dbReference>
<accession>A0A0F9MPB9</accession>
<sequence>MSETIDLKYKKAAGAINSAGNFPLPVTNTLIDILKRVADEEDLDFIMAFKKKSSQTMEQLKESSNLSEEEILQKVEKLAKKGLIFNQPSRTGLMVFRLLPYVNVGVFEYMFMKKLEENDENRELADLFENLNNEIRDTVQKSYDGYVTAVMPRSIPVDRTIPPSTVEIVVNEELEVPIEKILLTQKVEEIIEKFDDIAVGHCFCRHHKDLLGEPCKQTKIRENCFTFGKSARYTSEQGFTRMISKEEALQILKDAEEDGLVHKAYHPHSKTELPETSICNCCSDCCGNAKDISIGAVINATNFLAVIDEDLCTGCGICVEKCHNSIITLNDNDIAERIEEYCIGCGVCAYFCPEEAISLIEKPRIVRIPPLRRN</sequence>
<proteinExistence type="predicted"/>
<keyword evidence="1" id="KW-0004">4Fe-4S</keyword>
<evidence type="ECO:0000256" key="2">
    <source>
        <dbReference type="ARBA" id="ARBA00022723"/>
    </source>
</evidence>
<reference evidence="7" key="1">
    <citation type="journal article" date="2015" name="Nature">
        <title>Complex archaea that bridge the gap between prokaryotes and eukaryotes.</title>
        <authorList>
            <person name="Spang A."/>
            <person name="Saw J.H."/>
            <person name="Jorgensen S.L."/>
            <person name="Zaremba-Niedzwiedzka K."/>
            <person name="Martijn J."/>
            <person name="Lind A.E."/>
            <person name="van Eijk R."/>
            <person name="Schleper C."/>
            <person name="Guy L."/>
            <person name="Ettema T.J."/>
        </authorList>
    </citation>
    <scope>NUCLEOTIDE SEQUENCE</scope>
</reference>
<organism evidence="7">
    <name type="scientific">marine sediment metagenome</name>
    <dbReference type="NCBI Taxonomy" id="412755"/>
    <lineage>
        <taxon>unclassified sequences</taxon>
        <taxon>metagenomes</taxon>
        <taxon>ecological metagenomes</taxon>
    </lineage>
</organism>
<evidence type="ECO:0000256" key="3">
    <source>
        <dbReference type="ARBA" id="ARBA00023004"/>
    </source>
</evidence>
<dbReference type="SUPFAM" id="SSF54862">
    <property type="entry name" value="4Fe-4S ferredoxins"/>
    <property type="match status" value="1"/>
</dbReference>
<dbReference type="AlphaFoldDB" id="A0A0F9MPB9"/>
<dbReference type="PANTHER" id="PTHR43687">
    <property type="entry name" value="ADENYLYLSULFATE REDUCTASE, BETA SUBUNIT"/>
    <property type="match status" value="1"/>
</dbReference>
<gene>
    <name evidence="7" type="ORF">LCGC14_1049300</name>
</gene>
<dbReference type="PROSITE" id="PS51379">
    <property type="entry name" value="4FE4S_FER_2"/>
    <property type="match status" value="2"/>
</dbReference>
<dbReference type="InterPro" id="IPR017896">
    <property type="entry name" value="4Fe4S_Fe-S-bd"/>
</dbReference>
<evidence type="ECO:0000313" key="7">
    <source>
        <dbReference type="EMBL" id="KKN09165.1"/>
    </source>
</evidence>
<dbReference type="EMBL" id="LAZR01004377">
    <property type="protein sequence ID" value="KKN09165.1"/>
    <property type="molecule type" value="Genomic_DNA"/>
</dbReference>
<dbReference type="InterPro" id="IPR017900">
    <property type="entry name" value="4Fe4S_Fe_S_CS"/>
</dbReference>
<comment type="caution">
    <text evidence="7">The sequence shown here is derived from an EMBL/GenBank/DDBJ whole genome shotgun (WGS) entry which is preliminary data.</text>
</comment>
<keyword evidence="5" id="KW-0175">Coiled coil</keyword>
<evidence type="ECO:0000259" key="6">
    <source>
        <dbReference type="PROSITE" id="PS51379"/>
    </source>
</evidence>
<feature type="domain" description="4Fe-4S ferredoxin-type" evidence="6">
    <location>
        <begin position="303"/>
        <end position="332"/>
    </location>
</feature>
<evidence type="ECO:0000256" key="5">
    <source>
        <dbReference type="SAM" id="Coils"/>
    </source>
</evidence>
<keyword evidence="3" id="KW-0408">Iron</keyword>
<feature type="coiled-coil region" evidence="5">
    <location>
        <begin position="114"/>
        <end position="141"/>
    </location>
</feature>
<dbReference type="Gene3D" id="3.30.70.20">
    <property type="match status" value="1"/>
</dbReference>
<keyword evidence="4" id="KW-0411">Iron-sulfur</keyword>
<protein>
    <recommendedName>
        <fullName evidence="6">4Fe-4S ferredoxin-type domain-containing protein</fullName>
    </recommendedName>
</protein>